<dbReference type="Pfam" id="PF26133">
    <property type="entry name" value="DUF8039"/>
    <property type="match status" value="1"/>
</dbReference>
<organism evidence="2 3">
    <name type="scientific">Rhynchospora breviuscula</name>
    <dbReference type="NCBI Taxonomy" id="2022672"/>
    <lineage>
        <taxon>Eukaryota</taxon>
        <taxon>Viridiplantae</taxon>
        <taxon>Streptophyta</taxon>
        <taxon>Embryophyta</taxon>
        <taxon>Tracheophyta</taxon>
        <taxon>Spermatophyta</taxon>
        <taxon>Magnoliopsida</taxon>
        <taxon>Liliopsida</taxon>
        <taxon>Poales</taxon>
        <taxon>Cyperaceae</taxon>
        <taxon>Cyperoideae</taxon>
        <taxon>Rhynchosporeae</taxon>
        <taxon>Rhynchospora</taxon>
    </lineage>
</organism>
<evidence type="ECO:0000313" key="3">
    <source>
        <dbReference type="Proteomes" id="UP001151287"/>
    </source>
</evidence>
<reference evidence="2" key="1">
    <citation type="journal article" date="2022" name="Cell">
        <title>Repeat-based holocentromeres influence genome architecture and karyotype evolution.</title>
        <authorList>
            <person name="Hofstatter P.G."/>
            <person name="Thangavel G."/>
            <person name="Lux T."/>
            <person name="Neumann P."/>
            <person name="Vondrak T."/>
            <person name="Novak P."/>
            <person name="Zhang M."/>
            <person name="Costa L."/>
            <person name="Castellani M."/>
            <person name="Scott A."/>
            <person name="Toegelov H."/>
            <person name="Fuchs J."/>
            <person name="Mata-Sucre Y."/>
            <person name="Dias Y."/>
            <person name="Vanzela A.L.L."/>
            <person name="Huettel B."/>
            <person name="Almeida C.C.S."/>
            <person name="Simkova H."/>
            <person name="Souza G."/>
            <person name="Pedrosa-Harand A."/>
            <person name="Macas J."/>
            <person name="Mayer K.F.X."/>
            <person name="Houben A."/>
            <person name="Marques A."/>
        </authorList>
    </citation>
    <scope>NUCLEOTIDE SEQUENCE</scope>
    <source>
        <strain evidence="2">RhyBre1mFocal</strain>
    </source>
</reference>
<dbReference type="EMBL" id="JAMQYH010000001">
    <property type="protein sequence ID" value="KAJ1700448.1"/>
    <property type="molecule type" value="Genomic_DNA"/>
</dbReference>
<keyword evidence="3" id="KW-1185">Reference proteome</keyword>
<dbReference type="InterPro" id="IPR058352">
    <property type="entry name" value="DUF8039"/>
</dbReference>
<protein>
    <recommendedName>
        <fullName evidence="1">DUF8039 domain-containing protein</fullName>
    </recommendedName>
</protein>
<proteinExistence type="predicted"/>
<comment type="caution">
    <text evidence="2">The sequence shown here is derived from an EMBL/GenBank/DDBJ whole genome shotgun (WGS) entry which is preliminary data.</text>
</comment>
<name>A0A9Q0CUI9_9POAL</name>
<dbReference type="OrthoDB" id="1899935at2759"/>
<evidence type="ECO:0000259" key="1">
    <source>
        <dbReference type="Pfam" id="PF26133"/>
    </source>
</evidence>
<dbReference type="PANTHER" id="PTHR33018:SF31">
    <property type="entry name" value="TRANSPOSASE, PTTA_EN_SPM, PLANT"/>
    <property type="match status" value="1"/>
</dbReference>
<evidence type="ECO:0000313" key="2">
    <source>
        <dbReference type="EMBL" id="KAJ1700448.1"/>
    </source>
</evidence>
<dbReference type="SUPFAM" id="SSF54001">
    <property type="entry name" value="Cysteine proteinases"/>
    <property type="match status" value="1"/>
</dbReference>
<sequence>MIIPSKVGDKVHHEPLEPGQVKINVDNVLDGYRRWTVPFPLSDRIDRLGELMGNYLRWHASLVELCEKDITPSKPPHKVSSAMSDNGREPLLADIYLQRLGNQCNLLYNVLMAQPPDEYVFDVAFSEFNHEGILKVNLVDILEVLRKEWVNVSILKIFCMTNCLPSRVHWVLLIIQISGPTVYVIDSLNPEDAPNLEIKTALDTALRHYWMQQNKNKHGTRFH</sequence>
<accession>A0A9Q0CUI9</accession>
<feature type="domain" description="DUF8039" evidence="1">
    <location>
        <begin position="2"/>
        <end position="65"/>
    </location>
</feature>
<dbReference type="Proteomes" id="UP001151287">
    <property type="component" value="Unassembled WGS sequence"/>
</dbReference>
<dbReference type="AlphaFoldDB" id="A0A9Q0CUI9"/>
<gene>
    <name evidence="2" type="ORF">LUZ63_000227</name>
</gene>
<dbReference type="PANTHER" id="PTHR33018">
    <property type="entry name" value="OS10G0338966 PROTEIN-RELATED"/>
    <property type="match status" value="1"/>
</dbReference>
<dbReference type="Gene3D" id="3.40.395.10">
    <property type="entry name" value="Adenoviral Proteinase, Chain A"/>
    <property type="match status" value="1"/>
</dbReference>
<dbReference type="InterPro" id="IPR038765">
    <property type="entry name" value="Papain-like_cys_pep_sf"/>
</dbReference>